<dbReference type="OrthoDB" id="8476759at2"/>
<evidence type="ECO:0000256" key="1">
    <source>
        <dbReference type="ARBA" id="ARBA00022801"/>
    </source>
</evidence>
<name>A0A3S0RB42_9HYPH</name>
<dbReference type="SUPFAM" id="SSF53474">
    <property type="entry name" value="alpha/beta-Hydrolases"/>
    <property type="match status" value="1"/>
</dbReference>
<dbReference type="AlphaFoldDB" id="A0A3S0RB42"/>
<evidence type="ECO:0000313" key="3">
    <source>
        <dbReference type="EMBL" id="RUM25843.1"/>
    </source>
</evidence>
<dbReference type="Gene3D" id="3.40.50.1820">
    <property type="entry name" value="alpha/beta hydrolase"/>
    <property type="match status" value="1"/>
</dbReference>
<dbReference type="InterPro" id="IPR050266">
    <property type="entry name" value="AB_hydrolase_sf"/>
</dbReference>
<keyword evidence="4" id="KW-1185">Reference proteome</keyword>
<dbReference type="RefSeq" id="WP_126919772.1">
    <property type="nucleotide sequence ID" value="NZ_ML133687.1"/>
</dbReference>
<organism evidence="3 4">
    <name type="scientific">Rhizobium vallis</name>
    <dbReference type="NCBI Taxonomy" id="634290"/>
    <lineage>
        <taxon>Bacteria</taxon>
        <taxon>Pseudomonadati</taxon>
        <taxon>Pseudomonadota</taxon>
        <taxon>Alphaproteobacteria</taxon>
        <taxon>Hyphomicrobiales</taxon>
        <taxon>Rhizobiaceae</taxon>
        <taxon>Rhizobium/Agrobacterium group</taxon>
        <taxon>Rhizobium</taxon>
    </lineage>
</organism>
<protein>
    <submittedName>
        <fullName evidence="3">Carboxylesterase</fullName>
    </submittedName>
</protein>
<sequence length="269" mass="29979">MSGDKLSFFEPGTSGKAVLLVHGLTGAPAEMRLVARRFHRRGYSVYAPLLAGHGDTATTLRRSCWQDWLETVETAAEWLARRNDAVFAAGICVGGKLCLMAAANAPMHVDAVALYSPCFHYDGWQVPRYQSLLSQHLSWLSPIPLLGRLSFKETPSLGIKDTRMRRMIAGLSREGILDAFPAKALFEMHRLGETVKARLAKISTPTLIVHSRQDDLSGPSHARFIADHIGSRHHLHWLDDSYHMIHVDRQHREVADVSAAFFEAEYALS</sequence>
<evidence type="ECO:0000313" key="4">
    <source>
        <dbReference type="Proteomes" id="UP000278823"/>
    </source>
</evidence>
<dbReference type="PANTHER" id="PTHR43798">
    <property type="entry name" value="MONOACYLGLYCEROL LIPASE"/>
    <property type="match status" value="1"/>
</dbReference>
<dbReference type="PANTHER" id="PTHR43798:SF31">
    <property type="entry name" value="AB HYDROLASE SUPERFAMILY PROTEIN YCLE"/>
    <property type="match status" value="1"/>
</dbReference>
<dbReference type="Proteomes" id="UP000278823">
    <property type="component" value="Unassembled WGS sequence"/>
</dbReference>
<gene>
    <name evidence="3" type="ORF">EFQ99_05965</name>
</gene>
<keyword evidence="1" id="KW-0378">Hydrolase</keyword>
<dbReference type="PIRSF" id="PIRSF017388">
    <property type="entry name" value="Esterase_lipase"/>
    <property type="match status" value="1"/>
</dbReference>
<proteinExistence type="predicted"/>
<dbReference type="InterPro" id="IPR012354">
    <property type="entry name" value="Esterase_lipase"/>
</dbReference>
<dbReference type="InterPro" id="IPR029058">
    <property type="entry name" value="AB_hydrolase_fold"/>
</dbReference>
<dbReference type="GO" id="GO:0016020">
    <property type="term" value="C:membrane"/>
    <property type="evidence" value="ECO:0007669"/>
    <property type="project" value="TreeGrafter"/>
</dbReference>
<feature type="domain" description="Serine aminopeptidase S33" evidence="2">
    <location>
        <begin position="16"/>
        <end position="249"/>
    </location>
</feature>
<dbReference type="Pfam" id="PF12146">
    <property type="entry name" value="Hydrolase_4"/>
    <property type="match status" value="1"/>
</dbReference>
<evidence type="ECO:0000259" key="2">
    <source>
        <dbReference type="Pfam" id="PF12146"/>
    </source>
</evidence>
<dbReference type="GO" id="GO:0052689">
    <property type="term" value="F:carboxylic ester hydrolase activity"/>
    <property type="evidence" value="ECO:0007669"/>
    <property type="project" value="InterPro"/>
</dbReference>
<reference evidence="4" key="1">
    <citation type="submission" date="2018-11" db="EMBL/GenBank/DDBJ databases">
        <title>Rhizobium chutanense sp. nov., isolated from root nodules of Phaseolus vulgaris in China.</title>
        <authorList>
            <person name="Huo Y."/>
        </authorList>
    </citation>
    <scope>NUCLEOTIDE SEQUENCE [LARGE SCALE GENOMIC DNA]</scope>
    <source>
        <strain evidence="4">CCBAU 65647</strain>
    </source>
</reference>
<dbReference type="InterPro" id="IPR022742">
    <property type="entry name" value="Hydrolase_4"/>
</dbReference>
<accession>A0A3S0RB42</accession>
<comment type="caution">
    <text evidence="3">The sequence shown here is derived from an EMBL/GenBank/DDBJ whole genome shotgun (WGS) entry which is preliminary data.</text>
</comment>
<dbReference type="EMBL" id="RJTH01000002">
    <property type="protein sequence ID" value="RUM25843.1"/>
    <property type="molecule type" value="Genomic_DNA"/>
</dbReference>